<dbReference type="RefSeq" id="WP_282000638.1">
    <property type="nucleotide sequence ID" value="NZ_AP027151.1"/>
</dbReference>
<name>A0ABN6VY97_9BACT</name>
<reference evidence="1 2" key="1">
    <citation type="submission" date="2022-12" db="EMBL/GenBank/DDBJ databases">
        <title>Polyphasic characterization of Geotalea uranireducens NIT-SL11 newly isolated from a complex of sewage sludge and microbially reduced graphene oxide.</title>
        <authorList>
            <person name="Xie L."/>
            <person name="Yoshida N."/>
            <person name="Meng L."/>
        </authorList>
    </citation>
    <scope>NUCLEOTIDE SEQUENCE [LARGE SCALE GENOMIC DNA]</scope>
    <source>
        <strain evidence="1 2">NIT-SL11</strain>
    </source>
</reference>
<proteinExistence type="predicted"/>
<evidence type="ECO:0000313" key="1">
    <source>
        <dbReference type="EMBL" id="BDV44539.1"/>
    </source>
</evidence>
<dbReference type="Proteomes" id="UP001317705">
    <property type="component" value="Chromosome"/>
</dbReference>
<dbReference type="SUPFAM" id="SSF54427">
    <property type="entry name" value="NTF2-like"/>
    <property type="match status" value="1"/>
</dbReference>
<gene>
    <name evidence="1" type="ORF">GURASL_34620</name>
</gene>
<evidence type="ECO:0008006" key="3">
    <source>
        <dbReference type="Google" id="ProtNLM"/>
    </source>
</evidence>
<protein>
    <recommendedName>
        <fullName evidence="3">DUF4440 domain-containing protein</fullName>
    </recommendedName>
</protein>
<dbReference type="EMBL" id="AP027151">
    <property type="protein sequence ID" value="BDV44539.1"/>
    <property type="molecule type" value="Genomic_DNA"/>
</dbReference>
<evidence type="ECO:0000313" key="2">
    <source>
        <dbReference type="Proteomes" id="UP001317705"/>
    </source>
</evidence>
<sequence length="160" mass="17681">MKRVLGMMWLVLLLVGTVEGRTVRPADSQLSGEIQRQLEAILELWRSGDYGALYDRTSVTGRESREGFARKLAGAARRPACCWEQLQEVRVSVRSADAATVRGRFGLEGGPAATEFSTRSLRLVWEDGVWKVAQADLLALAGEKRKRYRYLPATAGGAAR</sequence>
<keyword evidence="2" id="KW-1185">Reference proteome</keyword>
<organism evidence="1 2">
    <name type="scientific">Geotalea uraniireducens</name>
    <dbReference type="NCBI Taxonomy" id="351604"/>
    <lineage>
        <taxon>Bacteria</taxon>
        <taxon>Pseudomonadati</taxon>
        <taxon>Thermodesulfobacteriota</taxon>
        <taxon>Desulfuromonadia</taxon>
        <taxon>Geobacterales</taxon>
        <taxon>Geobacteraceae</taxon>
        <taxon>Geotalea</taxon>
    </lineage>
</organism>
<dbReference type="InterPro" id="IPR032710">
    <property type="entry name" value="NTF2-like_dom_sf"/>
</dbReference>
<accession>A0ABN6VY97</accession>